<evidence type="ECO:0000313" key="11">
    <source>
        <dbReference type="EMBL" id="APF18443.1"/>
    </source>
</evidence>
<keyword evidence="9" id="KW-0812">Transmembrane</keyword>
<keyword evidence="3" id="KW-0597">Phosphoprotein</keyword>
<feature type="transmembrane region" description="Helical" evidence="9">
    <location>
        <begin position="12"/>
        <end position="35"/>
    </location>
</feature>
<dbReference type="KEGG" id="caby:Cabys_1694"/>
<evidence type="ECO:0000256" key="3">
    <source>
        <dbReference type="ARBA" id="ARBA00022553"/>
    </source>
</evidence>
<dbReference type="PANTHER" id="PTHR43065">
    <property type="entry name" value="SENSOR HISTIDINE KINASE"/>
    <property type="match status" value="1"/>
</dbReference>
<dbReference type="InterPro" id="IPR004358">
    <property type="entry name" value="Sig_transdc_His_kin-like_C"/>
</dbReference>
<sequence>MTQAKIPERFKNIYRIIYLVFFFIALVITALIVYWQKGGIKPNRLYLVDHISFSSQNNSKDYYHDFDHDGFSEKISFEYGRDTREIEMRFFAEEKKATGQWNFSGKWLVGAVYFADYDGDAYDETYFFTKANDSLFLYSIDPRKRNQFLLYRQFLATAPRPNPHPRKIWDLRKPEMVFFDADNDGYQECFINLVAYYSLQPRALIRFDIDQRKITARTPDSGAYIVGPTVVDLDGDGIPEILMKKCIAFETYRSPFPYKDNNAYLMVFDKDLNFFFEPKVFPYYSSRIKNIPYSINNRAFIVTSYSYNGHLNINPKIFLYNRQGQKLREKKLPIDERIYPFIITRNNHEQLYLLSQTSGNILKPNFNLDIVETIKPESPISDISRMIDLDGDFKEEIFCRTKKGRYAILSHDFKYMYTLPPLGLQNMTINFVGRGKAGHEILIKKRNELYRFKFASNPLYGWRYLLFIILDIFIYFVLLAIFLAGQKASSILLVHKNLFQFTQNGLCIINHRAKITYVNGNFERHLYLSKHIDKNAPLFESLEERPIVIEFAKTLMAQRIFQEKEINLRTNQGVTPILLRGSVIKGVLKIPAGFLIETVLQSSKVTNQKLEIWTNTVQKMAHDIKTPLTTVQLLTQGLRLRLKEYGIPDQTPIEKDFSTIEQELSRIREMTRHFLRFTNLGKPNLQWTSLQEIANRLLEKFAVYLKDGLQIKLELDKKYDRCLVDPALLEMVFQIIIENSIDAMASKGVILISSTVIEKIEENFKRYLEIEIVDNGPGIDPSVINQVFDPFFTTKENGTGMGLTLAKKIIDDHEGKIDIWSVPGKSTHVKILLPYKEEFEEDQTADR</sequence>
<dbReference type="AlphaFoldDB" id="H1XRG8"/>
<accession>H1XRG8</accession>
<dbReference type="Pfam" id="PF02518">
    <property type="entry name" value="HATPase_c"/>
    <property type="match status" value="1"/>
</dbReference>
<dbReference type="PRINTS" id="PR00344">
    <property type="entry name" value="BCTRLSENSOR"/>
</dbReference>
<dbReference type="Gene3D" id="3.30.565.10">
    <property type="entry name" value="Histidine kinase-like ATPase, C-terminal domain"/>
    <property type="match status" value="1"/>
</dbReference>
<dbReference type="eggNOG" id="COG4191">
    <property type="taxonomic scope" value="Bacteria"/>
</dbReference>
<dbReference type="STRING" id="880073.Cabys_1694"/>
<evidence type="ECO:0000256" key="1">
    <source>
        <dbReference type="ARBA" id="ARBA00000085"/>
    </source>
</evidence>
<dbReference type="PaxDb" id="880073-Calab_2842"/>
<evidence type="ECO:0000313" key="12">
    <source>
        <dbReference type="EMBL" id="EHO42449.1"/>
    </source>
</evidence>
<dbReference type="EC" id="2.7.13.3" evidence="2"/>
<dbReference type="CDD" id="cd00082">
    <property type="entry name" value="HisKA"/>
    <property type="match status" value="1"/>
</dbReference>
<dbReference type="PROSITE" id="PS50109">
    <property type="entry name" value="HIS_KIN"/>
    <property type="match status" value="1"/>
</dbReference>
<dbReference type="GO" id="GO:0005524">
    <property type="term" value="F:ATP binding"/>
    <property type="evidence" value="ECO:0007669"/>
    <property type="project" value="UniProtKB-KW"/>
</dbReference>
<evidence type="ECO:0000256" key="2">
    <source>
        <dbReference type="ARBA" id="ARBA00012438"/>
    </source>
</evidence>
<reference evidence="12 13" key="1">
    <citation type="submission" date="2011-09" db="EMBL/GenBank/DDBJ databases">
        <title>The permanent draft genome of Caldithrix abyssi DSM 13497.</title>
        <authorList>
            <consortium name="US DOE Joint Genome Institute (JGI-PGF)"/>
            <person name="Lucas S."/>
            <person name="Han J."/>
            <person name="Lapidus A."/>
            <person name="Bruce D."/>
            <person name="Goodwin L."/>
            <person name="Pitluck S."/>
            <person name="Peters L."/>
            <person name="Kyrpides N."/>
            <person name="Mavromatis K."/>
            <person name="Ivanova N."/>
            <person name="Mikhailova N."/>
            <person name="Chertkov O."/>
            <person name="Detter J.C."/>
            <person name="Tapia R."/>
            <person name="Han C."/>
            <person name="Land M."/>
            <person name="Hauser L."/>
            <person name="Markowitz V."/>
            <person name="Cheng J.-F."/>
            <person name="Hugenholtz P."/>
            <person name="Woyke T."/>
            <person name="Wu D."/>
            <person name="Spring S."/>
            <person name="Brambilla E."/>
            <person name="Klenk H.-P."/>
            <person name="Eisen J.A."/>
        </authorList>
    </citation>
    <scope>NUCLEOTIDE SEQUENCE [LARGE SCALE GENOMIC DNA]</scope>
    <source>
        <strain evidence="12 13">DSM 13497</strain>
    </source>
</reference>
<gene>
    <name evidence="11" type="ORF">Cabys_1694</name>
    <name evidence="12" type="ORF">Calab_2842</name>
</gene>
<evidence type="ECO:0000259" key="10">
    <source>
        <dbReference type="PROSITE" id="PS50109"/>
    </source>
</evidence>
<keyword evidence="13" id="KW-1185">Reference proteome</keyword>
<evidence type="ECO:0000256" key="8">
    <source>
        <dbReference type="ARBA" id="ARBA00023012"/>
    </source>
</evidence>
<protein>
    <recommendedName>
        <fullName evidence="2">histidine kinase</fullName>
        <ecNumber evidence="2">2.7.13.3</ecNumber>
    </recommendedName>
</protein>
<comment type="catalytic activity">
    <reaction evidence="1">
        <text>ATP + protein L-histidine = ADP + protein N-phospho-L-histidine.</text>
        <dbReference type="EC" id="2.7.13.3"/>
    </reaction>
</comment>
<dbReference type="SUPFAM" id="SSF47384">
    <property type="entry name" value="Homodimeric domain of signal transducing histidine kinase"/>
    <property type="match status" value="1"/>
</dbReference>
<dbReference type="EMBL" id="CM001402">
    <property type="protein sequence ID" value="EHO42449.1"/>
    <property type="molecule type" value="Genomic_DNA"/>
</dbReference>
<keyword evidence="6 12" id="KW-0418">Kinase</keyword>
<evidence type="ECO:0000313" key="13">
    <source>
        <dbReference type="Proteomes" id="UP000004671"/>
    </source>
</evidence>
<keyword evidence="7" id="KW-0067">ATP-binding</keyword>
<dbReference type="InterPro" id="IPR003661">
    <property type="entry name" value="HisK_dim/P_dom"/>
</dbReference>
<organism evidence="12 13">
    <name type="scientific">Caldithrix abyssi DSM 13497</name>
    <dbReference type="NCBI Taxonomy" id="880073"/>
    <lineage>
        <taxon>Bacteria</taxon>
        <taxon>Pseudomonadati</taxon>
        <taxon>Calditrichota</taxon>
        <taxon>Calditrichia</taxon>
        <taxon>Calditrichales</taxon>
        <taxon>Calditrichaceae</taxon>
        <taxon>Caldithrix</taxon>
    </lineage>
</organism>
<keyword evidence="8" id="KW-0902">Two-component regulatory system</keyword>
<dbReference type="InterPro" id="IPR000014">
    <property type="entry name" value="PAS"/>
</dbReference>
<evidence type="ECO:0000256" key="9">
    <source>
        <dbReference type="SAM" id="Phobius"/>
    </source>
</evidence>
<evidence type="ECO:0000256" key="6">
    <source>
        <dbReference type="ARBA" id="ARBA00022777"/>
    </source>
</evidence>
<keyword evidence="9" id="KW-0472">Membrane</keyword>
<dbReference type="HOGENOM" id="CLU_336409_0_0_0"/>
<dbReference type="Proteomes" id="UP000183868">
    <property type="component" value="Chromosome"/>
</dbReference>
<feature type="transmembrane region" description="Helical" evidence="9">
    <location>
        <begin position="461"/>
        <end position="484"/>
    </location>
</feature>
<evidence type="ECO:0000313" key="14">
    <source>
        <dbReference type="Proteomes" id="UP000183868"/>
    </source>
</evidence>
<keyword evidence="5" id="KW-0547">Nucleotide-binding</keyword>
<dbReference type="RefSeq" id="WP_006929790.1">
    <property type="nucleotide sequence ID" value="NZ_CM001402.1"/>
</dbReference>
<keyword evidence="4" id="KW-0808">Transferase</keyword>
<evidence type="ECO:0000256" key="7">
    <source>
        <dbReference type="ARBA" id="ARBA00022840"/>
    </source>
</evidence>
<dbReference type="InterPro" id="IPR005467">
    <property type="entry name" value="His_kinase_dom"/>
</dbReference>
<dbReference type="InterPro" id="IPR003594">
    <property type="entry name" value="HATPase_dom"/>
</dbReference>
<proteinExistence type="predicted"/>
<dbReference type="Proteomes" id="UP000004671">
    <property type="component" value="Chromosome"/>
</dbReference>
<dbReference type="Gene3D" id="1.10.287.130">
    <property type="match status" value="1"/>
</dbReference>
<dbReference type="CDD" id="cd00130">
    <property type="entry name" value="PAS"/>
    <property type="match status" value="1"/>
</dbReference>
<dbReference type="InterPro" id="IPR036097">
    <property type="entry name" value="HisK_dim/P_sf"/>
</dbReference>
<dbReference type="SUPFAM" id="SSF55874">
    <property type="entry name" value="ATPase domain of HSP90 chaperone/DNA topoisomerase II/histidine kinase"/>
    <property type="match status" value="1"/>
</dbReference>
<reference evidence="11 14" key="2">
    <citation type="submission" date="2016-11" db="EMBL/GenBank/DDBJ databases">
        <title>Genomic analysis of Caldithrix abyssi and proposal of a novel bacterial phylum Caldithrichaeota.</title>
        <authorList>
            <person name="Kublanov I."/>
            <person name="Sigalova O."/>
            <person name="Gavrilov S."/>
            <person name="Lebedinsky A."/>
            <person name="Ivanova N."/>
            <person name="Daum C."/>
            <person name="Reddy T."/>
            <person name="Klenk H.P."/>
            <person name="Goker M."/>
            <person name="Reva O."/>
            <person name="Miroshnichenko M."/>
            <person name="Kyprides N."/>
            <person name="Woyke T."/>
            <person name="Gelfand M."/>
        </authorList>
    </citation>
    <scope>NUCLEOTIDE SEQUENCE [LARGE SCALE GENOMIC DNA]</scope>
    <source>
        <strain evidence="11 14">LF13</strain>
    </source>
</reference>
<dbReference type="SMART" id="SM00388">
    <property type="entry name" value="HisKA"/>
    <property type="match status" value="1"/>
</dbReference>
<dbReference type="GO" id="GO:0000155">
    <property type="term" value="F:phosphorelay sensor kinase activity"/>
    <property type="evidence" value="ECO:0007669"/>
    <property type="project" value="InterPro"/>
</dbReference>
<dbReference type="SMART" id="SM00387">
    <property type="entry name" value="HATPase_c"/>
    <property type="match status" value="1"/>
</dbReference>
<dbReference type="InterPro" id="IPR028994">
    <property type="entry name" value="Integrin_alpha_N"/>
</dbReference>
<dbReference type="PANTHER" id="PTHR43065:SF10">
    <property type="entry name" value="PEROXIDE STRESS-ACTIVATED HISTIDINE KINASE MAK3"/>
    <property type="match status" value="1"/>
</dbReference>
<dbReference type="EMBL" id="CP018099">
    <property type="protein sequence ID" value="APF18443.1"/>
    <property type="molecule type" value="Genomic_DNA"/>
</dbReference>
<dbReference type="SUPFAM" id="SSF69318">
    <property type="entry name" value="Integrin alpha N-terminal domain"/>
    <property type="match status" value="1"/>
</dbReference>
<name>H1XRG8_CALAY</name>
<feature type="domain" description="Histidine kinase" evidence="10">
    <location>
        <begin position="619"/>
        <end position="837"/>
    </location>
</feature>
<evidence type="ECO:0000256" key="4">
    <source>
        <dbReference type="ARBA" id="ARBA00022679"/>
    </source>
</evidence>
<dbReference type="InParanoid" id="H1XRG8"/>
<dbReference type="InterPro" id="IPR036890">
    <property type="entry name" value="HATPase_C_sf"/>
</dbReference>
<dbReference type="Pfam" id="PF00512">
    <property type="entry name" value="HisKA"/>
    <property type="match status" value="1"/>
</dbReference>
<evidence type="ECO:0000256" key="5">
    <source>
        <dbReference type="ARBA" id="ARBA00022741"/>
    </source>
</evidence>
<keyword evidence="9" id="KW-1133">Transmembrane helix</keyword>